<evidence type="ECO:0000256" key="4">
    <source>
        <dbReference type="SAM" id="MobiDB-lite"/>
    </source>
</evidence>
<organism evidence="5 6">
    <name type="scientific">Clydaea vesicula</name>
    <dbReference type="NCBI Taxonomy" id="447962"/>
    <lineage>
        <taxon>Eukaryota</taxon>
        <taxon>Fungi</taxon>
        <taxon>Fungi incertae sedis</taxon>
        <taxon>Chytridiomycota</taxon>
        <taxon>Chytridiomycota incertae sedis</taxon>
        <taxon>Chytridiomycetes</taxon>
        <taxon>Lobulomycetales</taxon>
        <taxon>Lobulomycetaceae</taxon>
        <taxon>Clydaea</taxon>
    </lineage>
</organism>
<feature type="region of interest" description="Disordered" evidence="4">
    <location>
        <begin position="341"/>
        <end position="374"/>
    </location>
</feature>
<comment type="caution">
    <text evidence="5">The sequence shown here is derived from an EMBL/GenBank/DDBJ whole genome shotgun (WGS) entry which is preliminary data.</text>
</comment>
<dbReference type="GO" id="GO:0071013">
    <property type="term" value="C:catalytic step 2 spliceosome"/>
    <property type="evidence" value="ECO:0007669"/>
    <property type="project" value="TreeGrafter"/>
</dbReference>
<comment type="subcellular location">
    <subcellularLocation>
        <location evidence="1">Nucleus</location>
    </subcellularLocation>
</comment>
<evidence type="ECO:0000256" key="1">
    <source>
        <dbReference type="ARBA" id="ARBA00004123"/>
    </source>
</evidence>
<dbReference type="AlphaFoldDB" id="A0AAD5U3U7"/>
<comment type="similarity">
    <text evidence="2">Belongs to the ESS2 family.</text>
</comment>
<proteinExistence type="inferred from homology"/>
<evidence type="ECO:0000256" key="3">
    <source>
        <dbReference type="ARBA" id="ARBA00023242"/>
    </source>
</evidence>
<dbReference type="InterPro" id="IPR019148">
    <property type="entry name" value="Nuclear_protein_DGCR14_ESS-2"/>
</dbReference>
<sequence>MEVAKVNVESKEVALSSNKNNQEKSVQLQSTILTKHKLYSTPLPEKKKPKVLEEDDYLDAISNIVERDFFPNLKTMKQQNAMLTGISVLEENEKNNSAISTDNITLDKFQHMYTSEDNASFEEIIKNVNEEKKRKYNWIFNKEKNVLELEGPSTDKFGNQGPLSILDAKSKKTGQIEYCRFDPVNPLMNYPKGIPTTIEDLQNMKGPNKKIMHDSTRFPEHFTKQSLDERRIKTQQLYDKMKSNLATPSMKVGDETPDTLPKVQGYGFVSATPSPAPNRDIDPEELMTWGFIDSTPLLMDSGGDHSGPKFQMPQTPRREVIGSKLSEKASKNIRKRAGLTKEATPKLRSGWTSDSTPGRGYSPYTKLPENSKSRMLSPAAQTLLSKSRSGLKSSLAISGNFGNNEAIKNKVVLSNKKPNLINNILPKKKSVVSTVNDTKADTSNNLTDNLL</sequence>
<dbReference type="PANTHER" id="PTHR12940:SF0">
    <property type="entry name" value="SPLICING FACTOR ESS-2 HOMOLOG"/>
    <property type="match status" value="1"/>
</dbReference>
<feature type="region of interest" description="Disordered" evidence="4">
    <location>
        <begin position="1"/>
        <end position="26"/>
    </location>
</feature>
<feature type="compositionally biased region" description="Polar residues" evidence="4">
    <location>
        <begin position="15"/>
        <end position="26"/>
    </location>
</feature>
<keyword evidence="6" id="KW-1185">Reference proteome</keyword>
<protein>
    <submittedName>
        <fullName evidence="5">DiGeorge syndrome critical region protein 14</fullName>
    </submittedName>
</protein>
<dbReference type="EMBL" id="JADGJW010000265">
    <property type="protein sequence ID" value="KAJ3220891.1"/>
    <property type="molecule type" value="Genomic_DNA"/>
</dbReference>
<dbReference type="Pfam" id="PF09751">
    <property type="entry name" value="Es2"/>
    <property type="match status" value="2"/>
</dbReference>
<evidence type="ECO:0000313" key="5">
    <source>
        <dbReference type="EMBL" id="KAJ3220891.1"/>
    </source>
</evidence>
<name>A0AAD5U3U7_9FUNG</name>
<accession>A0AAD5U3U7</accession>
<evidence type="ECO:0000313" key="6">
    <source>
        <dbReference type="Proteomes" id="UP001211065"/>
    </source>
</evidence>
<evidence type="ECO:0000256" key="2">
    <source>
        <dbReference type="ARBA" id="ARBA00009072"/>
    </source>
</evidence>
<gene>
    <name evidence="5" type="primary">DGCR14</name>
    <name evidence="5" type="ORF">HK099_003920</name>
</gene>
<dbReference type="PANTHER" id="PTHR12940">
    <property type="entry name" value="ES-2 PROTEIN - RELATED"/>
    <property type="match status" value="1"/>
</dbReference>
<keyword evidence="3" id="KW-0539">Nucleus</keyword>
<reference evidence="5" key="1">
    <citation type="submission" date="2020-05" db="EMBL/GenBank/DDBJ databases">
        <title>Phylogenomic resolution of chytrid fungi.</title>
        <authorList>
            <person name="Stajich J.E."/>
            <person name="Amses K."/>
            <person name="Simmons R."/>
            <person name="Seto K."/>
            <person name="Myers J."/>
            <person name="Bonds A."/>
            <person name="Quandt C.A."/>
            <person name="Barry K."/>
            <person name="Liu P."/>
            <person name="Grigoriev I."/>
            <person name="Longcore J.E."/>
            <person name="James T.Y."/>
        </authorList>
    </citation>
    <scope>NUCLEOTIDE SEQUENCE</scope>
    <source>
        <strain evidence="5">JEL0476</strain>
    </source>
</reference>
<dbReference type="Proteomes" id="UP001211065">
    <property type="component" value="Unassembled WGS sequence"/>
</dbReference>